<feature type="transmembrane region" description="Helical" evidence="6">
    <location>
        <begin position="394"/>
        <end position="414"/>
    </location>
</feature>
<feature type="transmembrane region" description="Helical" evidence="6">
    <location>
        <begin position="76"/>
        <end position="96"/>
    </location>
</feature>
<dbReference type="Proteomes" id="UP000321534">
    <property type="component" value="Unassembled WGS sequence"/>
</dbReference>
<name>A0A512D260_9MICO</name>
<dbReference type="PROSITE" id="PS50850">
    <property type="entry name" value="MFS"/>
    <property type="match status" value="1"/>
</dbReference>
<dbReference type="OrthoDB" id="9768783at2"/>
<dbReference type="PANTHER" id="PTHR23519:SF1">
    <property type="entry name" value="AUTOPHAGY-RELATED PROTEIN 22"/>
    <property type="match status" value="1"/>
</dbReference>
<proteinExistence type="predicted"/>
<feature type="transmembrane region" description="Helical" evidence="6">
    <location>
        <begin position="108"/>
        <end position="127"/>
    </location>
</feature>
<feature type="transmembrane region" description="Helical" evidence="6">
    <location>
        <begin position="301"/>
        <end position="319"/>
    </location>
</feature>
<dbReference type="InterPro" id="IPR036259">
    <property type="entry name" value="MFS_trans_sf"/>
</dbReference>
<organism evidence="8 9">
    <name type="scientific">Terrabacter aerolatus</name>
    <dbReference type="NCBI Taxonomy" id="422442"/>
    <lineage>
        <taxon>Bacteria</taxon>
        <taxon>Bacillati</taxon>
        <taxon>Actinomycetota</taxon>
        <taxon>Actinomycetes</taxon>
        <taxon>Micrococcales</taxon>
        <taxon>Intrasporangiaceae</taxon>
        <taxon>Terrabacter</taxon>
    </lineage>
</organism>
<keyword evidence="2" id="KW-0813">Transport</keyword>
<accession>A0A512D260</accession>
<feature type="transmembrane region" description="Helical" evidence="6">
    <location>
        <begin position="420"/>
        <end position="438"/>
    </location>
</feature>
<evidence type="ECO:0000256" key="4">
    <source>
        <dbReference type="ARBA" id="ARBA00022989"/>
    </source>
</evidence>
<dbReference type="AlphaFoldDB" id="A0A512D260"/>
<dbReference type="PANTHER" id="PTHR23519">
    <property type="entry name" value="AUTOPHAGY-RELATED PROTEIN 22"/>
    <property type="match status" value="1"/>
</dbReference>
<feature type="transmembrane region" description="Helical" evidence="6">
    <location>
        <begin position="205"/>
        <end position="227"/>
    </location>
</feature>
<keyword evidence="9" id="KW-1185">Reference proteome</keyword>
<feature type="domain" description="Major facilitator superfamily (MFS) profile" evidence="7">
    <location>
        <begin position="264"/>
        <end position="458"/>
    </location>
</feature>
<keyword evidence="5 6" id="KW-0472">Membrane</keyword>
<evidence type="ECO:0000313" key="9">
    <source>
        <dbReference type="Proteomes" id="UP000321534"/>
    </source>
</evidence>
<dbReference type="Pfam" id="PF11700">
    <property type="entry name" value="ATG22"/>
    <property type="match status" value="1"/>
</dbReference>
<feature type="transmembrane region" description="Helical" evidence="6">
    <location>
        <begin position="133"/>
        <end position="152"/>
    </location>
</feature>
<evidence type="ECO:0000256" key="2">
    <source>
        <dbReference type="ARBA" id="ARBA00022448"/>
    </source>
</evidence>
<feature type="transmembrane region" description="Helical" evidence="6">
    <location>
        <begin position="355"/>
        <end position="374"/>
    </location>
</feature>
<evidence type="ECO:0000256" key="3">
    <source>
        <dbReference type="ARBA" id="ARBA00022692"/>
    </source>
</evidence>
<keyword evidence="4 6" id="KW-1133">Transmembrane helix</keyword>
<dbReference type="SUPFAM" id="SSF103473">
    <property type="entry name" value="MFS general substrate transporter"/>
    <property type="match status" value="1"/>
</dbReference>
<feature type="transmembrane region" description="Helical" evidence="6">
    <location>
        <begin position="173"/>
        <end position="193"/>
    </location>
</feature>
<sequence length="458" mass="49823">MSHVAVNAARPETREQRAWYWYDWANSAYVTTTATVLMSPYLTTVAEQAACPGLPSGQDCTTSLSVLGIPVAPGSLWFFTVTFTTILSAIVLIFIGAIADRSPRPTRLFATFAWVGALAASLMFFVAGTNWQLGAALVVVAGICLGASLVIYDSILCRIANENERDRVSSKGWAFGYLGGGILLTLNFALDFFHENLGLDRAMSTRISILSAGLWWAGFTVIPYLGLRHLTGTVETPVDRSAGVVRGSIVQLRSTFRDLANYPQTKMFLLAYLFFNDGIQTVIGSSSVYGSKELGFSETTVLGVFLFVQFVAYAGARLFGRVAATIGAWRTVLYGIGLWTLVVVLAFLVPSKSLVIFLALALLIGIVLGGTQALSRSLYSQLIPRGREAEYFSLYQAMERGTSWFGTLIFGLVYQFTLSYRWAIIALIVFFAVGGALLSRVRMREGIEQAGNPVPSVI</sequence>
<evidence type="ECO:0000313" key="8">
    <source>
        <dbReference type="EMBL" id="GEO30548.1"/>
    </source>
</evidence>
<feature type="transmembrane region" description="Helical" evidence="6">
    <location>
        <begin position="331"/>
        <end position="349"/>
    </location>
</feature>
<evidence type="ECO:0000256" key="6">
    <source>
        <dbReference type="SAM" id="Phobius"/>
    </source>
</evidence>
<feature type="transmembrane region" description="Helical" evidence="6">
    <location>
        <begin position="267"/>
        <end position="289"/>
    </location>
</feature>
<dbReference type="GO" id="GO:0005886">
    <property type="term" value="C:plasma membrane"/>
    <property type="evidence" value="ECO:0007669"/>
    <property type="project" value="UniProtKB-SubCell"/>
</dbReference>
<reference evidence="8 9" key="1">
    <citation type="submission" date="2019-07" db="EMBL/GenBank/DDBJ databases">
        <title>Whole genome shotgun sequence of Terrabacter aerolatus NBRC 106305.</title>
        <authorList>
            <person name="Hosoyama A."/>
            <person name="Uohara A."/>
            <person name="Ohji S."/>
            <person name="Ichikawa N."/>
        </authorList>
    </citation>
    <scope>NUCLEOTIDE SEQUENCE [LARGE SCALE GENOMIC DNA]</scope>
    <source>
        <strain evidence="8 9">NBRC 106305</strain>
    </source>
</reference>
<protein>
    <submittedName>
        <fullName evidence="8">MFS transporter</fullName>
    </submittedName>
</protein>
<dbReference type="Gene3D" id="1.20.1250.20">
    <property type="entry name" value="MFS general substrate transporter like domains"/>
    <property type="match status" value="2"/>
</dbReference>
<dbReference type="InterPro" id="IPR020846">
    <property type="entry name" value="MFS_dom"/>
</dbReference>
<evidence type="ECO:0000256" key="1">
    <source>
        <dbReference type="ARBA" id="ARBA00004651"/>
    </source>
</evidence>
<dbReference type="RefSeq" id="WP_147066599.1">
    <property type="nucleotide sequence ID" value="NZ_BAAARO010000012.1"/>
</dbReference>
<dbReference type="InterPro" id="IPR050495">
    <property type="entry name" value="ATG22/LtaA_families"/>
</dbReference>
<evidence type="ECO:0000256" key="5">
    <source>
        <dbReference type="ARBA" id="ARBA00023136"/>
    </source>
</evidence>
<gene>
    <name evidence="8" type="ORF">TAE01_23580</name>
</gene>
<comment type="caution">
    <text evidence="8">The sequence shown here is derived from an EMBL/GenBank/DDBJ whole genome shotgun (WGS) entry which is preliminary data.</text>
</comment>
<dbReference type="InterPro" id="IPR024671">
    <property type="entry name" value="Atg22-like"/>
</dbReference>
<keyword evidence="3 6" id="KW-0812">Transmembrane</keyword>
<dbReference type="EMBL" id="BJYX01000011">
    <property type="protein sequence ID" value="GEO30548.1"/>
    <property type="molecule type" value="Genomic_DNA"/>
</dbReference>
<evidence type="ECO:0000259" key="7">
    <source>
        <dbReference type="PROSITE" id="PS50850"/>
    </source>
</evidence>
<dbReference type="GO" id="GO:0022857">
    <property type="term" value="F:transmembrane transporter activity"/>
    <property type="evidence" value="ECO:0007669"/>
    <property type="project" value="InterPro"/>
</dbReference>
<comment type="subcellular location">
    <subcellularLocation>
        <location evidence="1">Cell membrane</location>
        <topology evidence="1">Multi-pass membrane protein</topology>
    </subcellularLocation>
</comment>